<keyword evidence="1" id="KW-0805">Transcription regulation</keyword>
<keyword evidence="2" id="KW-0238">DNA-binding</keyword>
<evidence type="ECO:0000256" key="1">
    <source>
        <dbReference type="ARBA" id="ARBA00023015"/>
    </source>
</evidence>
<reference evidence="5 6" key="1">
    <citation type="submission" date="2018-08" db="EMBL/GenBank/DDBJ databases">
        <title>Chitinophagaceae sp. K23C18032701, a novel bacterium isolated from forest soil.</title>
        <authorList>
            <person name="Wang C."/>
        </authorList>
    </citation>
    <scope>NUCLEOTIDE SEQUENCE [LARGE SCALE GENOMIC DNA]</scope>
    <source>
        <strain evidence="5 6">K23C18032701</strain>
    </source>
</reference>
<dbReference type="PROSITE" id="PS01124">
    <property type="entry name" value="HTH_ARAC_FAMILY_2"/>
    <property type="match status" value="1"/>
</dbReference>
<evidence type="ECO:0000256" key="2">
    <source>
        <dbReference type="ARBA" id="ARBA00023125"/>
    </source>
</evidence>
<dbReference type="SUPFAM" id="SSF46689">
    <property type="entry name" value="Homeodomain-like"/>
    <property type="match status" value="2"/>
</dbReference>
<dbReference type="GO" id="GO:0003700">
    <property type="term" value="F:DNA-binding transcription factor activity"/>
    <property type="evidence" value="ECO:0007669"/>
    <property type="project" value="InterPro"/>
</dbReference>
<evidence type="ECO:0000256" key="3">
    <source>
        <dbReference type="ARBA" id="ARBA00023163"/>
    </source>
</evidence>
<dbReference type="InterPro" id="IPR018062">
    <property type="entry name" value="HTH_AraC-typ_CS"/>
</dbReference>
<dbReference type="EMBL" id="QTJU01000001">
    <property type="protein sequence ID" value="RFM29557.1"/>
    <property type="molecule type" value="Genomic_DNA"/>
</dbReference>
<evidence type="ECO:0000313" key="6">
    <source>
        <dbReference type="Proteomes" id="UP000261284"/>
    </source>
</evidence>
<dbReference type="PANTHER" id="PTHR43280:SF2">
    <property type="entry name" value="HTH-TYPE TRANSCRIPTIONAL REGULATOR EXSA"/>
    <property type="match status" value="1"/>
</dbReference>
<organism evidence="5 6">
    <name type="scientific">Deminuibacter soli</name>
    <dbReference type="NCBI Taxonomy" id="2291815"/>
    <lineage>
        <taxon>Bacteria</taxon>
        <taxon>Pseudomonadati</taxon>
        <taxon>Bacteroidota</taxon>
        <taxon>Chitinophagia</taxon>
        <taxon>Chitinophagales</taxon>
        <taxon>Chitinophagaceae</taxon>
        <taxon>Deminuibacter</taxon>
    </lineage>
</organism>
<feature type="domain" description="HTH araC/xylS-type" evidence="4">
    <location>
        <begin position="206"/>
        <end position="304"/>
    </location>
</feature>
<name>A0A3E1NNT3_9BACT</name>
<dbReference type="InterPro" id="IPR009057">
    <property type="entry name" value="Homeodomain-like_sf"/>
</dbReference>
<dbReference type="SMART" id="SM00342">
    <property type="entry name" value="HTH_ARAC"/>
    <property type="match status" value="1"/>
</dbReference>
<dbReference type="Pfam" id="PF12833">
    <property type="entry name" value="HTH_18"/>
    <property type="match status" value="1"/>
</dbReference>
<protein>
    <submittedName>
        <fullName evidence="5">AraC family transcriptional regulator</fullName>
    </submittedName>
</protein>
<dbReference type="PROSITE" id="PS00041">
    <property type="entry name" value="HTH_ARAC_FAMILY_1"/>
    <property type="match status" value="1"/>
</dbReference>
<dbReference type="RefSeq" id="WP_116845315.1">
    <property type="nucleotide sequence ID" value="NZ_QTJU01000001.1"/>
</dbReference>
<gene>
    <name evidence="5" type="ORF">DXN05_00795</name>
</gene>
<dbReference type="Pfam" id="PF06719">
    <property type="entry name" value="AraC_N"/>
    <property type="match status" value="1"/>
</dbReference>
<comment type="caution">
    <text evidence="5">The sequence shown here is derived from an EMBL/GenBank/DDBJ whole genome shotgun (WGS) entry which is preliminary data.</text>
</comment>
<keyword evidence="3" id="KW-0804">Transcription</keyword>
<dbReference type="PANTHER" id="PTHR43280">
    <property type="entry name" value="ARAC-FAMILY TRANSCRIPTIONAL REGULATOR"/>
    <property type="match status" value="1"/>
</dbReference>
<dbReference type="Gene3D" id="1.10.10.60">
    <property type="entry name" value="Homeodomain-like"/>
    <property type="match status" value="2"/>
</dbReference>
<dbReference type="OrthoDB" id="9779074at2"/>
<dbReference type="Proteomes" id="UP000261284">
    <property type="component" value="Unassembled WGS sequence"/>
</dbReference>
<accession>A0A3E1NNT3</accession>
<dbReference type="AlphaFoldDB" id="A0A3E1NNT3"/>
<evidence type="ECO:0000259" key="4">
    <source>
        <dbReference type="PROSITE" id="PS01124"/>
    </source>
</evidence>
<sequence length="308" mass="36098">MAIKHLPEPVPLTHPRLLQTLVENRRVFNLNNCELNVFESYQQAYHVPLAFDDVVITSMVRGKKIMHLFEEPAFDYLPGESVIVPAREAMVIDFPEASAENPTQCIALAIDGSYLRNTVDYLNAYYNQQNEQHQWELQFNRYHFENDDEVTHLINKLIRVCSSGDTSKNIYADLNMKELLIRLLQHQHLQQVKAETDTSCNQSRLHYVLHYIHEHLTEKILVDTLSRKAYLSRNIFFKWFREQFGITPLEYINRERVKLAKQLLAQPRYSLPQVSQLCGFTDVNYFIRVFRKTEGITPGVYQSYTNAV</sequence>
<dbReference type="GO" id="GO:0043565">
    <property type="term" value="F:sequence-specific DNA binding"/>
    <property type="evidence" value="ECO:0007669"/>
    <property type="project" value="InterPro"/>
</dbReference>
<dbReference type="InterPro" id="IPR009594">
    <property type="entry name" value="Tscrpt_reg_HTH_AraC_N"/>
</dbReference>
<dbReference type="InterPro" id="IPR018060">
    <property type="entry name" value="HTH_AraC"/>
</dbReference>
<evidence type="ECO:0000313" key="5">
    <source>
        <dbReference type="EMBL" id="RFM29557.1"/>
    </source>
</evidence>
<keyword evidence="6" id="KW-1185">Reference proteome</keyword>
<proteinExistence type="predicted"/>